<organism evidence="1 3">
    <name type="scientific">Exiguobacterium aurantiacum</name>
    <dbReference type="NCBI Taxonomy" id="33987"/>
    <lineage>
        <taxon>Bacteria</taxon>
        <taxon>Bacillati</taxon>
        <taxon>Bacillota</taxon>
        <taxon>Bacilli</taxon>
        <taxon>Bacillales</taxon>
        <taxon>Bacillales Family XII. Incertae Sedis</taxon>
        <taxon>Exiguobacterium</taxon>
    </lineage>
</organism>
<evidence type="ECO:0000313" key="1">
    <source>
        <dbReference type="EMBL" id="STO09083.1"/>
    </source>
</evidence>
<dbReference type="EMBL" id="UGGP01000001">
    <property type="protein sequence ID" value="STO09083.1"/>
    <property type="molecule type" value="Genomic_DNA"/>
</dbReference>
<name>A0A377FXQ5_9BACL</name>
<sequence length="68" mass="8100">MIKYGTLVRVEGKYAVLRWNNGSSFIPRRFLPSEARVGDTIIRDNHHYYLEEDMTPNFDALIKQHYKK</sequence>
<evidence type="ECO:0000313" key="3">
    <source>
        <dbReference type="Proteomes" id="UP000254060"/>
    </source>
</evidence>
<proteinExistence type="predicted"/>
<reference evidence="1 3" key="1">
    <citation type="submission" date="2018-06" db="EMBL/GenBank/DDBJ databases">
        <authorList>
            <consortium name="Pathogen Informatics"/>
            <person name="Doyle S."/>
        </authorList>
    </citation>
    <scope>NUCLEOTIDE SEQUENCE [LARGE SCALE GENOMIC DNA]</scope>
    <source>
        <strain evidence="1 3">NCTC13163</strain>
    </source>
</reference>
<dbReference type="OrthoDB" id="2353684at2"/>
<evidence type="ECO:0000313" key="4">
    <source>
        <dbReference type="Proteomes" id="UP001060325"/>
    </source>
</evidence>
<dbReference type="Proteomes" id="UP001060325">
    <property type="component" value="Chromosome"/>
</dbReference>
<evidence type="ECO:0000313" key="2">
    <source>
        <dbReference type="EMBL" id="UTT42386.1"/>
    </source>
</evidence>
<gene>
    <name evidence="1" type="ORF">NCTC13163_02481</name>
    <name evidence="2" type="ORF">NMQ00_12695</name>
</gene>
<dbReference type="Proteomes" id="UP000254060">
    <property type="component" value="Unassembled WGS sequence"/>
</dbReference>
<reference evidence="2" key="2">
    <citation type="submission" date="2022-07" db="EMBL/GenBank/DDBJ databases">
        <title>Complete genome of CX2.</title>
        <authorList>
            <person name="Cao G."/>
        </authorList>
    </citation>
    <scope>NUCLEOTIDE SEQUENCE</scope>
    <source>
        <strain evidence="2">CX2</strain>
    </source>
</reference>
<protein>
    <submittedName>
        <fullName evidence="2">DUF3006 domain-containing protein</fullName>
    </submittedName>
</protein>
<dbReference type="RefSeq" id="WP_016508383.1">
    <property type="nucleotide sequence ID" value="NZ_CP085004.1"/>
</dbReference>
<dbReference type="EMBL" id="CP101462">
    <property type="protein sequence ID" value="UTT42386.1"/>
    <property type="molecule type" value="Genomic_DNA"/>
</dbReference>
<dbReference type="AlphaFoldDB" id="A0A377FXQ5"/>
<accession>A0A377FXQ5</accession>
<keyword evidence="4" id="KW-1185">Reference proteome</keyword>